<dbReference type="Gene3D" id="3.30.479.30">
    <property type="entry name" value="Band 7 domain"/>
    <property type="match status" value="1"/>
</dbReference>
<reference evidence="4 5" key="1">
    <citation type="submission" date="2017-04" db="EMBL/GenBank/DDBJ databases">
        <authorList>
            <person name="Afonso C.L."/>
            <person name="Miller P.J."/>
            <person name="Scott M.A."/>
            <person name="Spackman E."/>
            <person name="Goraichik I."/>
            <person name="Dimitrov K.M."/>
            <person name="Suarez D.L."/>
            <person name="Swayne D.E."/>
        </authorList>
    </citation>
    <scope>NUCLEOTIDE SEQUENCE [LARGE SCALE GENOMIC DNA]</scope>
    <source>
        <strain evidence="4 5">CGMCC 1.12708</strain>
    </source>
</reference>
<dbReference type="CDD" id="cd13438">
    <property type="entry name" value="SPFH_eoslipins_u2"/>
    <property type="match status" value="1"/>
</dbReference>
<evidence type="ECO:0000256" key="2">
    <source>
        <dbReference type="ARBA" id="ARBA00008164"/>
    </source>
</evidence>
<feature type="domain" description="Band 7" evidence="3">
    <location>
        <begin position="133"/>
        <end position="291"/>
    </location>
</feature>
<name>A0A1W2C7T9_9FLAO</name>
<dbReference type="OrthoDB" id="5501731at2"/>
<evidence type="ECO:0000256" key="1">
    <source>
        <dbReference type="ARBA" id="ARBA00004167"/>
    </source>
</evidence>
<protein>
    <submittedName>
        <fullName evidence="4">SPFH domain / Band 7 family protein</fullName>
    </submittedName>
</protein>
<sequence length="366" mass="41992">MLWIKINAYQIALVIQNGDLKAVLKKGLYLKPFGATIYRFDMTKAFHAPLNWAILEKNDQLMEMLEIIDVADNELVVEYRDERFINILTTGRYAYWKGVLKQNFERYNIDELEIPKALSRKLIQAPAFANYVRSFEILPNEKAVLYVDDAYSGILESGIYYYWKNAQSVKLERTDMRQQLVEIGGQELLTADKAALRINFDLTYRVTNVETALVKNKSYEKQLYTLMQLVLREYVGELTLDELLENKEKVSESVLKSVGQKAYDLGVVVLSAGIRDVILPGEVKEIMNQVLVAQKKAQANIITRREETASTRSLLNTAKLMEENEMLFRLKEMEYVEKIAEKIGEISLSGNGGMVNQLKEIFSAKP</sequence>
<dbReference type="STRING" id="1434700.SAMN06296427_10927"/>
<comment type="subcellular location">
    <subcellularLocation>
        <location evidence="1">Membrane</location>
        <topology evidence="1">Single-pass membrane protein</topology>
    </subcellularLocation>
</comment>
<gene>
    <name evidence="4" type="ORF">SAMN06296427_10927</name>
</gene>
<dbReference type="PANTHER" id="PTHR10264">
    <property type="entry name" value="BAND 7 PROTEIN-RELATED"/>
    <property type="match status" value="1"/>
</dbReference>
<dbReference type="SUPFAM" id="SSF117892">
    <property type="entry name" value="Band 7/SPFH domain"/>
    <property type="match status" value="1"/>
</dbReference>
<dbReference type="RefSeq" id="WP_084018241.1">
    <property type="nucleotide sequence ID" value="NZ_FWXS01000009.1"/>
</dbReference>
<dbReference type="SMART" id="SM00244">
    <property type="entry name" value="PHB"/>
    <property type="match status" value="1"/>
</dbReference>
<proteinExistence type="inferred from homology"/>
<comment type="similarity">
    <text evidence="2">Belongs to the band 7/mec-2 family.</text>
</comment>
<organism evidence="4 5">
    <name type="scientific">Moheibacter sediminis</name>
    <dbReference type="NCBI Taxonomy" id="1434700"/>
    <lineage>
        <taxon>Bacteria</taxon>
        <taxon>Pseudomonadati</taxon>
        <taxon>Bacteroidota</taxon>
        <taxon>Flavobacteriia</taxon>
        <taxon>Flavobacteriales</taxon>
        <taxon>Weeksellaceae</taxon>
        <taxon>Moheibacter</taxon>
    </lineage>
</organism>
<evidence type="ECO:0000259" key="3">
    <source>
        <dbReference type="SMART" id="SM00244"/>
    </source>
</evidence>
<dbReference type="Proteomes" id="UP000192393">
    <property type="component" value="Unassembled WGS sequence"/>
</dbReference>
<dbReference type="AlphaFoldDB" id="A0A1W2C7T9"/>
<dbReference type="InterPro" id="IPR001107">
    <property type="entry name" value="Band_7"/>
</dbReference>
<evidence type="ECO:0000313" key="5">
    <source>
        <dbReference type="Proteomes" id="UP000192393"/>
    </source>
</evidence>
<dbReference type="Pfam" id="PF01145">
    <property type="entry name" value="Band_7"/>
    <property type="match status" value="1"/>
</dbReference>
<accession>A0A1W2C7T9</accession>
<evidence type="ECO:0000313" key="4">
    <source>
        <dbReference type="EMBL" id="SMC81166.1"/>
    </source>
</evidence>
<keyword evidence="5" id="KW-1185">Reference proteome</keyword>
<dbReference type="InterPro" id="IPR043202">
    <property type="entry name" value="Band-7_stomatin-like"/>
</dbReference>
<dbReference type="PANTHER" id="PTHR10264:SF83">
    <property type="entry name" value="BLL5629 PROTEIN"/>
    <property type="match status" value="1"/>
</dbReference>
<dbReference type="EMBL" id="FWXS01000009">
    <property type="protein sequence ID" value="SMC81166.1"/>
    <property type="molecule type" value="Genomic_DNA"/>
</dbReference>
<dbReference type="GO" id="GO:0005886">
    <property type="term" value="C:plasma membrane"/>
    <property type="evidence" value="ECO:0007669"/>
    <property type="project" value="InterPro"/>
</dbReference>
<dbReference type="InterPro" id="IPR036013">
    <property type="entry name" value="Band_7/SPFH_dom_sf"/>
</dbReference>